<dbReference type="AlphaFoldDB" id="A0A9P9CXJ6"/>
<keyword evidence="9 13" id="KW-0326">Glycosidase</keyword>
<dbReference type="GO" id="GO:0016829">
    <property type="term" value="F:lyase activity"/>
    <property type="evidence" value="ECO:0007669"/>
    <property type="project" value="UniProtKB-KW"/>
</dbReference>
<dbReference type="InterPro" id="IPR011050">
    <property type="entry name" value="Pectin_lyase_fold/virulence"/>
</dbReference>
<name>A0A9P9CXJ6_9PLEO</name>
<comment type="subcellular location">
    <subcellularLocation>
        <location evidence="1">Secreted</location>
    </subcellularLocation>
</comment>
<evidence type="ECO:0000256" key="10">
    <source>
        <dbReference type="ARBA" id="ARBA00023316"/>
    </source>
</evidence>
<evidence type="ECO:0000256" key="14">
    <source>
        <dbReference type="SAM" id="SignalP"/>
    </source>
</evidence>
<keyword evidence="8" id="KW-0119">Carbohydrate metabolism</keyword>
<comment type="caution">
    <text evidence="15">The sequence shown here is derived from an EMBL/GenBank/DDBJ whole genome shotgun (WGS) entry which is preliminary data.</text>
</comment>
<dbReference type="GO" id="GO:0004650">
    <property type="term" value="F:polygalacturonase activity"/>
    <property type="evidence" value="ECO:0007669"/>
    <property type="project" value="InterPro"/>
</dbReference>
<dbReference type="InterPro" id="IPR000743">
    <property type="entry name" value="Glyco_hydro_28"/>
</dbReference>
<dbReference type="Pfam" id="PF00295">
    <property type="entry name" value="Glyco_hydro_28"/>
    <property type="match status" value="1"/>
</dbReference>
<keyword evidence="10" id="KW-0961">Cell wall biogenesis/degradation</keyword>
<evidence type="ECO:0000256" key="2">
    <source>
        <dbReference type="ARBA" id="ARBA00008834"/>
    </source>
</evidence>
<sequence>MMLFSLLLLFLLTRLVVFAQSTERSAPCTALAAGWDLIDDSPTINAAISECGNGGRIVLPAAQIYSVRSPINLAPCRNCDIQIEGTLLVSQYEWAYWGTQDSIFKTNDVHGVTIRSVTGEGVIDGNALNYYLRSRWQGYNAAPHLLHATNGSSDIHIDNLRIKNAPMHFFRLDGNSSNLKFTRLNMTVEGQDTLAPPNEVESYGFELGDVSDVTIDNVYMHFRPRSNNGIYSNIVGACVVMDSGTRRIFVKDMFCKGTWGGVIVMIGSMSAAVGPPGYNLTTTLTGTGVSDVLVQNLTVESTLGTGYRLAITDQKISNVTWDGVNVLSGTAIDGERCYQRSHSTTIWWMYCVQAGWKAAFENIRFKNFRGPTVGKAPAPGWGCAANQTLCDIKFEGWPEL</sequence>
<comment type="similarity">
    <text evidence="2 13">Belongs to the glycosyl hydrolase 28 family.</text>
</comment>
<evidence type="ECO:0000256" key="12">
    <source>
        <dbReference type="ARBA" id="ARBA00037278"/>
    </source>
</evidence>
<evidence type="ECO:0000256" key="8">
    <source>
        <dbReference type="ARBA" id="ARBA00023277"/>
    </source>
</evidence>
<evidence type="ECO:0000256" key="5">
    <source>
        <dbReference type="ARBA" id="ARBA00022737"/>
    </source>
</evidence>
<evidence type="ECO:0000256" key="9">
    <source>
        <dbReference type="ARBA" id="ARBA00023295"/>
    </source>
</evidence>
<organism evidence="15 16">
    <name type="scientific">Dendryphion nanum</name>
    <dbReference type="NCBI Taxonomy" id="256645"/>
    <lineage>
        <taxon>Eukaryota</taxon>
        <taxon>Fungi</taxon>
        <taxon>Dikarya</taxon>
        <taxon>Ascomycota</taxon>
        <taxon>Pezizomycotina</taxon>
        <taxon>Dothideomycetes</taxon>
        <taxon>Pleosporomycetidae</taxon>
        <taxon>Pleosporales</taxon>
        <taxon>Torulaceae</taxon>
        <taxon>Dendryphion</taxon>
    </lineage>
</organism>
<keyword evidence="15" id="KW-0456">Lyase</keyword>
<proteinExistence type="inferred from homology"/>
<dbReference type="PANTHER" id="PTHR31736:SF9">
    <property type="entry name" value="ENDO-XYLOGALACTURONAN HYDROLASE A-RELATED"/>
    <property type="match status" value="1"/>
</dbReference>
<protein>
    <submittedName>
        <fullName evidence="15">Pectin lyase fold/virulence factor</fullName>
    </submittedName>
</protein>
<comment type="function">
    <text evidence="12">Pectinolytic enzyme involved in the degradation of xylogalacturonan (xga), a galacturonan backbone heavily substituted with xylose, and which is one important component of the hairy regions of pectin. Activity requires a galacturonic acid backbone substituted with xylose.</text>
</comment>
<dbReference type="GO" id="GO:0000272">
    <property type="term" value="P:polysaccharide catabolic process"/>
    <property type="evidence" value="ECO:0007669"/>
    <property type="project" value="UniProtKB-KW"/>
</dbReference>
<feature type="chain" id="PRO_5040115045" evidence="14">
    <location>
        <begin position="20"/>
        <end position="400"/>
    </location>
</feature>
<feature type="signal peptide" evidence="14">
    <location>
        <begin position="1"/>
        <end position="19"/>
    </location>
</feature>
<evidence type="ECO:0000256" key="1">
    <source>
        <dbReference type="ARBA" id="ARBA00004613"/>
    </source>
</evidence>
<dbReference type="EMBL" id="JAGMWT010000038">
    <property type="protein sequence ID" value="KAH7108671.1"/>
    <property type="molecule type" value="Genomic_DNA"/>
</dbReference>
<dbReference type="GO" id="GO:0005576">
    <property type="term" value="C:extracellular region"/>
    <property type="evidence" value="ECO:0007669"/>
    <property type="project" value="UniProtKB-SubCell"/>
</dbReference>
<dbReference type="GO" id="GO:0071555">
    <property type="term" value="P:cell wall organization"/>
    <property type="evidence" value="ECO:0007669"/>
    <property type="project" value="UniProtKB-KW"/>
</dbReference>
<dbReference type="SUPFAM" id="SSF51126">
    <property type="entry name" value="Pectin lyase-like"/>
    <property type="match status" value="1"/>
</dbReference>
<evidence type="ECO:0000256" key="3">
    <source>
        <dbReference type="ARBA" id="ARBA00022525"/>
    </source>
</evidence>
<gene>
    <name evidence="15" type="ORF">B0J11DRAFT_513166</name>
</gene>
<evidence type="ECO:0000313" key="15">
    <source>
        <dbReference type="EMBL" id="KAH7108671.1"/>
    </source>
</evidence>
<keyword evidence="7" id="KW-0325">Glycoprotein</keyword>
<keyword evidence="5" id="KW-0677">Repeat</keyword>
<evidence type="ECO:0000313" key="16">
    <source>
        <dbReference type="Proteomes" id="UP000700596"/>
    </source>
</evidence>
<keyword evidence="3" id="KW-0964">Secreted</keyword>
<evidence type="ECO:0000256" key="6">
    <source>
        <dbReference type="ARBA" id="ARBA00022801"/>
    </source>
</evidence>
<keyword evidence="16" id="KW-1185">Reference proteome</keyword>
<keyword evidence="4 14" id="KW-0732">Signal</keyword>
<evidence type="ECO:0000256" key="7">
    <source>
        <dbReference type="ARBA" id="ARBA00023180"/>
    </source>
</evidence>
<keyword evidence="11" id="KW-0624">Polysaccharide degradation</keyword>
<accession>A0A9P9CXJ6</accession>
<evidence type="ECO:0000256" key="4">
    <source>
        <dbReference type="ARBA" id="ARBA00022729"/>
    </source>
</evidence>
<dbReference type="InterPro" id="IPR012334">
    <property type="entry name" value="Pectin_lyas_fold"/>
</dbReference>
<dbReference type="PANTHER" id="PTHR31736">
    <property type="match status" value="1"/>
</dbReference>
<evidence type="ECO:0000256" key="11">
    <source>
        <dbReference type="ARBA" id="ARBA00023326"/>
    </source>
</evidence>
<dbReference type="Gene3D" id="2.160.20.10">
    <property type="entry name" value="Single-stranded right-handed beta-helix, Pectin lyase-like"/>
    <property type="match status" value="1"/>
</dbReference>
<keyword evidence="6 13" id="KW-0378">Hydrolase</keyword>
<dbReference type="OrthoDB" id="187139at2759"/>
<reference evidence="15" key="1">
    <citation type="journal article" date="2021" name="Nat. Commun.">
        <title>Genetic determinants of endophytism in the Arabidopsis root mycobiome.</title>
        <authorList>
            <person name="Mesny F."/>
            <person name="Miyauchi S."/>
            <person name="Thiergart T."/>
            <person name="Pickel B."/>
            <person name="Atanasova L."/>
            <person name="Karlsson M."/>
            <person name="Huettel B."/>
            <person name="Barry K.W."/>
            <person name="Haridas S."/>
            <person name="Chen C."/>
            <person name="Bauer D."/>
            <person name="Andreopoulos W."/>
            <person name="Pangilinan J."/>
            <person name="LaButti K."/>
            <person name="Riley R."/>
            <person name="Lipzen A."/>
            <person name="Clum A."/>
            <person name="Drula E."/>
            <person name="Henrissat B."/>
            <person name="Kohler A."/>
            <person name="Grigoriev I.V."/>
            <person name="Martin F.M."/>
            <person name="Hacquard S."/>
        </authorList>
    </citation>
    <scope>NUCLEOTIDE SEQUENCE</scope>
    <source>
        <strain evidence="15">MPI-CAGE-CH-0243</strain>
    </source>
</reference>
<dbReference type="Proteomes" id="UP000700596">
    <property type="component" value="Unassembled WGS sequence"/>
</dbReference>
<evidence type="ECO:0000256" key="13">
    <source>
        <dbReference type="RuleBase" id="RU361169"/>
    </source>
</evidence>